<dbReference type="Proteomes" id="UP001172386">
    <property type="component" value="Unassembled WGS sequence"/>
</dbReference>
<protein>
    <submittedName>
        <fullName evidence="1">Uncharacterized protein</fullName>
    </submittedName>
</protein>
<proteinExistence type="predicted"/>
<organism evidence="1 2">
    <name type="scientific">Neophaeococcomyces mojaviensis</name>
    <dbReference type="NCBI Taxonomy" id="3383035"/>
    <lineage>
        <taxon>Eukaryota</taxon>
        <taxon>Fungi</taxon>
        <taxon>Dikarya</taxon>
        <taxon>Ascomycota</taxon>
        <taxon>Pezizomycotina</taxon>
        <taxon>Eurotiomycetes</taxon>
        <taxon>Chaetothyriomycetidae</taxon>
        <taxon>Chaetothyriales</taxon>
        <taxon>Chaetothyriales incertae sedis</taxon>
        <taxon>Neophaeococcomyces</taxon>
    </lineage>
</organism>
<name>A0ACC3ABQ7_9EURO</name>
<reference evidence="1" key="1">
    <citation type="submission" date="2022-10" db="EMBL/GenBank/DDBJ databases">
        <title>Culturing micro-colonial fungi from biological soil crusts in the Mojave desert and describing Neophaeococcomyces mojavensis, and introducing the new genera and species Taxawa tesnikishii.</title>
        <authorList>
            <person name="Kurbessoian T."/>
            <person name="Stajich J.E."/>
        </authorList>
    </citation>
    <scope>NUCLEOTIDE SEQUENCE</scope>
    <source>
        <strain evidence="1">JES_112</strain>
    </source>
</reference>
<dbReference type="EMBL" id="JAPDRQ010000046">
    <property type="protein sequence ID" value="KAJ9658874.1"/>
    <property type="molecule type" value="Genomic_DNA"/>
</dbReference>
<gene>
    <name evidence="1" type="ORF">H2198_003444</name>
</gene>
<accession>A0ACC3ABQ7</accession>
<keyword evidence="2" id="KW-1185">Reference proteome</keyword>
<evidence type="ECO:0000313" key="2">
    <source>
        <dbReference type="Proteomes" id="UP001172386"/>
    </source>
</evidence>
<evidence type="ECO:0000313" key="1">
    <source>
        <dbReference type="EMBL" id="KAJ9658874.1"/>
    </source>
</evidence>
<comment type="caution">
    <text evidence="1">The sequence shown here is derived from an EMBL/GenBank/DDBJ whole genome shotgun (WGS) entry which is preliminary data.</text>
</comment>
<sequence>MSPKPIVAGHIFIKDPALEHVKPAVWNTIPNIWKKIRFDAMNVLYISPFSVLPNKGFGLIPQDGQLDALEKRFEWVVARARELNPDIKIIVMNMYGCDEGFNMLTSDYEIDVYTSSVAAFMDSWHNRTLTTDSGKTVPGHIDGYDIDYEAATVVENAGAVLTSIRTKLYAVSNKYKISEFQVSASSDRTTYLEKMAPVLNYVNMQNYDGGARVDPLTYRTQIKGIQYTQLLRGISSEKMEPVNRPETLDAIKKQDLKLLLKVDNTHSYAGVMVWRLNSDNWVYENAFQVMLYNQIHGTSLAQLPDFAFADNATIYKGWDGKGRDAHGNLTGPWTGFPYD</sequence>